<dbReference type="AlphaFoldDB" id="A0A8R7RAA5"/>
<proteinExistence type="predicted"/>
<feature type="region of interest" description="Disordered" evidence="1">
    <location>
        <begin position="1"/>
        <end position="67"/>
    </location>
</feature>
<protein>
    <submittedName>
        <fullName evidence="2">Uncharacterized protein</fullName>
    </submittedName>
</protein>
<feature type="region of interest" description="Disordered" evidence="1">
    <location>
        <begin position="80"/>
        <end position="110"/>
    </location>
</feature>
<keyword evidence="3" id="KW-1185">Reference proteome</keyword>
<reference evidence="2" key="2">
    <citation type="submission" date="2022-06" db="UniProtKB">
        <authorList>
            <consortium name="EnsemblPlants"/>
        </authorList>
    </citation>
    <scope>IDENTIFICATION</scope>
</reference>
<dbReference type="Proteomes" id="UP000015106">
    <property type="component" value="Unassembled WGS sequence"/>
</dbReference>
<name>A0A8R7RAA5_TRIUA</name>
<dbReference type="EnsemblPlants" id="TuG1812S0002738400.01.T01">
    <property type="protein sequence ID" value="TuG1812S0002738400.01.T01.s_cds5310"/>
    <property type="gene ID" value="TuG1812S0002738400.01"/>
</dbReference>
<feature type="compositionally biased region" description="Polar residues" evidence="1">
    <location>
        <begin position="18"/>
        <end position="44"/>
    </location>
</feature>
<sequence length="155" mass="16603">MAWRSTDRNLALFDMDASSASVRQNPSKQNTATPQANGTPQSPANALRPANGCPRSTRTWTSSLTTAATASTVQASASMLKGASAERERTKESATSTGSRRARTTVAGESAGSTELMFWPMKTRYATVPPVWQRTMMASVKCLPTGPKHRSPRSP</sequence>
<feature type="compositionally biased region" description="Low complexity" evidence="1">
    <location>
        <begin position="93"/>
        <end position="108"/>
    </location>
</feature>
<evidence type="ECO:0000313" key="2">
    <source>
        <dbReference type="EnsemblPlants" id="TuG1812S0002738400.01.T01.s_cds5310"/>
    </source>
</evidence>
<evidence type="ECO:0000256" key="1">
    <source>
        <dbReference type="SAM" id="MobiDB-lite"/>
    </source>
</evidence>
<organism evidence="2 3">
    <name type="scientific">Triticum urartu</name>
    <name type="common">Red wild einkorn</name>
    <name type="synonym">Crithodium urartu</name>
    <dbReference type="NCBI Taxonomy" id="4572"/>
    <lineage>
        <taxon>Eukaryota</taxon>
        <taxon>Viridiplantae</taxon>
        <taxon>Streptophyta</taxon>
        <taxon>Embryophyta</taxon>
        <taxon>Tracheophyta</taxon>
        <taxon>Spermatophyta</taxon>
        <taxon>Magnoliopsida</taxon>
        <taxon>Liliopsida</taxon>
        <taxon>Poales</taxon>
        <taxon>Poaceae</taxon>
        <taxon>BOP clade</taxon>
        <taxon>Pooideae</taxon>
        <taxon>Triticodae</taxon>
        <taxon>Triticeae</taxon>
        <taxon>Triticinae</taxon>
        <taxon>Triticum</taxon>
    </lineage>
</organism>
<evidence type="ECO:0000313" key="3">
    <source>
        <dbReference type="Proteomes" id="UP000015106"/>
    </source>
</evidence>
<accession>A0A8R7RAA5</accession>
<reference evidence="3" key="1">
    <citation type="journal article" date="2013" name="Nature">
        <title>Draft genome of the wheat A-genome progenitor Triticum urartu.</title>
        <authorList>
            <person name="Ling H.Q."/>
            <person name="Zhao S."/>
            <person name="Liu D."/>
            <person name="Wang J."/>
            <person name="Sun H."/>
            <person name="Zhang C."/>
            <person name="Fan H."/>
            <person name="Li D."/>
            <person name="Dong L."/>
            <person name="Tao Y."/>
            <person name="Gao C."/>
            <person name="Wu H."/>
            <person name="Li Y."/>
            <person name="Cui Y."/>
            <person name="Guo X."/>
            <person name="Zheng S."/>
            <person name="Wang B."/>
            <person name="Yu K."/>
            <person name="Liang Q."/>
            <person name="Yang W."/>
            <person name="Lou X."/>
            <person name="Chen J."/>
            <person name="Feng M."/>
            <person name="Jian J."/>
            <person name="Zhang X."/>
            <person name="Luo G."/>
            <person name="Jiang Y."/>
            <person name="Liu J."/>
            <person name="Wang Z."/>
            <person name="Sha Y."/>
            <person name="Zhang B."/>
            <person name="Wu H."/>
            <person name="Tang D."/>
            <person name="Shen Q."/>
            <person name="Xue P."/>
            <person name="Zou S."/>
            <person name="Wang X."/>
            <person name="Liu X."/>
            <person name="Wang F."/>
            <person name="Yang Y."/>
            <person name="An X."/>
            <person name="Dong Z."/>
            <person name="Zhang K."/>
            <person name="Zhang X."/>
            <person name="Luo M.C."/>
            <person name="Dvorak J."/>
            <person name="Tong Y."/>
            <person name="Wang J."/>
            <person name="Yang H."/>
            <person name="Li Z."/>
            <person name="Wang D."/>
            <person name="Zhang A."/>
            <person name="Wang J."/>
        </authorList>
    </citation>
    <scope>NUCLEOTIDE SEQUENCE</scope>
    <source>
        <strain evidence="3">cv. G1812</strain>
    </source>
</reference>
<feature type="compositionally biased region" description="Low complexity" evidence="1">
    <location>
        <begin position="56"/>
        <end position="67"/>
    </location>
</feature>
<dbReference type="Gramene" id="TuG1812S0002738400.01.T01">
    <property type="protein sequence ID" value="TuG1812S0002738400.01.T01.s_cds5310"/>
    <property type="gene ID" value="TuG1812S0002738400.01"/>
</dbReference>